<evidence type="ECO:0000256" key="4">
    <source>
        <dbReference type="ARBA" id="ARBA00022475"/>
    </source>
</evidence>
<dbReference type="PRINTS" id="PR00344">
    <property type="entry name" value="BCTRLSENSOR"/>
</dbReference>
<dbReference type="PROSITE" id="PS50109">
    <property type="entry name" value="HIS_KIN"/>
    <property type="match status" value="1"/>
</dbReference>
<dbReference type="Pfam" id="PF02518">
    <property type="entry name" value="HATPase_c"/>
    <property type="match status" value="1"/>
</dbReference>
<keyword evidence="4" id="KW-1003">Cell membrane</keyword>
<evidence type="ECO:0000256" key="12">
    <source>
        <dbReference type="ARBA" id="ARBA00022989"/>
    </source>
</evidence>
<evidence type="ECO:0000256" key="7">
    <source>
        <dbReference type="ARBA" id="ARBA00022679"/>
    </source>
</evidence>
<dbReference type="SMART" id="SM00388">
    <property type="entry name" value="HisKA"/>
    <property type="match status" value="1"/>
</dbReference>
<dbReference type="CDD" id="cd00082">
    <property type="entry name" value="HisKA"/>
    <property type="match status" value="1"/>
</dbReference>
<evidence type="ECO:0000256" key="9">
    <source>
        <dbReference type="ARBA" id="ARBA00022741"/>
    </source>
</evidence>
<dbReference type="SMART" id="SM00304">
    <property type="entry name" value="HAMP"/>
    <property type="match status" value="1"/>
</dbReference>
<accession>A0A2W5DML8</accession>
<dbReference type="PROSITE" id="PS50885">
    <property type="entry name" value="HAMP"/>
    <property type="match status" value="1"/>
</dbReference>
<name>A0A2W5DML8_9BURK</name>
<proteinExistence type="predicted"/>
<protein>
    <recommendedName>
        <fullName evidence="3">histidine kinase</fullName>
        <ecNumber evidence="3">2.7.13.3</ecNumber>
    </recommendedName>
</protein>
<dbReference type="Pfam" id="PF00512">
    <property type="entry name" value="HisKA"/>
    <property type="match status" value="1"/>
</dbReference>
<dbReference type="SUPFAM" id="SSF47384">
    <property type="entry name" value="Homodimeric domain of signal transducing histidine kinase"/>
    <property type="match status" value="1"/>
</dbReference>
<dbReference type="InterPro" id="IPR005467">
    <property type="entry name" value="His_kinase_dom"/>
</dbReference>
<dbReference type="InterPro" id="IPR036890">
    <property type="entry name" value="HATPase_C_sf"/>
</dbReference>
<feature type="domain" description="Histidine kinase" evidence="17">
    <location>
        <begin position="255"/>
        <end position="450"/>
    </location>
</feature>
<dbReference type="PANTHER" id="PTHR44936:SF5">
    <property type="entry name" value="SENSOR HISTIDINE KINASE ENVZ"/>
    <property type="match status" value="1"/>
</dbReference>
<gene>
    <name evidence="19" type="ORF">DI603_13825</name>
</gene>
<dbReference type="Proteomes" id="UP000249633">
    <property type="component" value="Unassembled WGS sequence"/>
</dbReference>
<dbReference type="InterPro" id="IPR003661">
    <property type="entry name" value="HisK_dim/P_dom"/>
</dbReference>
<dbReference type="CDD" id="cd00075">
    <property type="entry name" value="HATPase"/>
    <property type="match status" value="1"/>
</dbReference>
<feature type="transmembrane region" description="Helical" evidence="16">
    <location>
        <begin position="20"/>
        <end position="41"/>
    </location>
</feature>
<evidence type="ECO:0000256" key="6">
    <source>
        <dbReference type="ARBA" id="ARBA00022553"/>
    </source>
</evidence>
<dbReference type="Gene3D" id="1.10.287.130">
    <property type="match status" value="1"/>
</dbReference>
<dbReference type="Pfam" id="PF00672">
    <property type="entry name" value="HAMP"/>
    <property type="match status" value="1"/>
</dbReference>
<keyword evidence="10 19" id="KW-0418">Kinase</keyword>
<sequence>MLKPSGLRWPDWRRWDRLGLRLFLLMWATLALSHFFAWSLVSQTLRPAPQPRPSPQATTPELPGRPASAVVQAGPPEHLGVAGAAYRRGPGQGPDDELADESGPPHPGGWGGPRPGGPGPRPQLADTPGGWPEHRPEGGPQAERSGRPAAAAQPLPTFPSLPPSMPWRSGVVDYGARLLVIALAAWWGSRWLARPMRRLVRSARELTPALAQGRPAPQLAEDSGTREVREAAEVFNRMATELSGQFEERGLMIAAISHDLRTPLTRMRLRLETGEVEAGVRERCVEDIREMNRLVESVMEVFRPAVAAALQRVDLAALAQSAVDDQAEAGAALGFEGQPAVVTADPVALRRVLDNLIVNALRYAGSARVSVSQAQGQTRLTVDDDGPGIPESELERVRQPFRRVEDSRNRATGGTGLGLYIASELARRQGARLSLANRPEGGLRAEVVFD</sequence>
<dbReference type="InterPro" id="IPR036097">
    <property type="entry name" value="HisK_dim/P_sf"/>
</dbReference>
<evidence type="ECO:0000256" key="3">
    <source>
        <dbReference type="ARBA" id="ARBA00012438"/>
    </source>
</evidence>
<dbReference type="SUPFAM" id="SSF55874">
    <property type="entry name" value="ATPase domain of HSP90 chaperone/DNA topoisomerase II/histidine kinase"/>
    <property type="match status" value="1"/>
</dbReference>
<dbReference type="EMBL" id="QFOD01000012">
    <property type="protein sequence ID" value="PZP31004.1"/>
    <property type="molecule type" value="Genomic_DNA"/>
</dbReference>
<evidence type="ECO:0000259" key="17">
    <source>
        <dbReference type="PROSITE" id="PS50109"/>
    </source>
</evidence>
<evidence type="ECO:0000256" key="8">
    <source>
        <dbReference type="ARBA" id="ARBA00022692"/>
    </source>
</evidence>
<feature type="domain" description="HAMP" evidence="18">
    <location>
        <begin position="190"/>
        <end position="247"/>
    </location>
</feature>
<reference evidence="19 20" key="1">
    <citation type="submission" date="2017-08" db="EMBL/GenBank/DDBJ databases">
        <title>Infants hospitalized years apart are colonized by the same room-sourced microbial strains.</title>
        <authorList>
            <person name="Brooks B."/>
            <person name="Olm M.R."/>
            <person name="Firek B.A."/>
            <person name="Baker R."/>
            <person name="Thomas B.C."/>
            <person name="Morowitz M.J."/>
            <person name="Banfield J.F."/>
        </authorList>
    </citation>
    <scope>NUCLEOTIDE SEQUENCE [LARGE SCALE GENOMIC DNA]</scope>
    <source>
        <strain evidence="19">S2_012_000_R2_81</strain>
    </source>
</reference>
<keyword evidence="8 16" id="KW-0812">Transmembrane</keyword>
<dbReference type="PANTHER" id="PTHR44936">
    <property type="entry name" value="SENSOR PROTEIN CREC"/>
    <property type="match status" value="1"/>
</dbReference>
<evidence type="ECO:0000256" key="16">
    <source>
        <dbReference type="SAM" id="Phobius"/>
    </source>
</evidence>
<comment type="subcellular location">
    <subcellularLocation>
        <location evidence="2">Cell inner membrane</location>
        <topology evidence="2">Multi-pass membrane protein</topology>
    </subcellularLocation>
</comment>
<dbReference type="InterPro" id="IPR003660">
    <property type="entry name" value="HAMP_dom"/>
</dbReference>
<evidence type="ECO:0000259" key="18">
    <source>
        <dbReference type="PROSITE" id="PS50885"/>
    </source>
</evidence>
<keyword evidence="5" id="KW-0997">Cell inner membrane</keyword>
<evidence type="ECO:0000313" key="19">
    <source>
        <dbReference type="EMBL" id="PZP31004.1"/>
    </source>
</evidence>
<dbReference type="EC" id="2.7.13.3" evidence="3"/>
<keyword evidence="6" id="KW-0597">Phosphoprotein</keyword>
<keyword evidence="11" id="KW-0067">ATP-binding</keyword>
<evidence type="ECO:0000256" key="13">
    <source>
        <dbReference type="ARBA" id="ARBA00023012"/>
    </source>
</evidence>
<evidence type="ECO:0000256" key="5">
    <source>
        <dbReference type="ARBA" id="ARBA00022519"/>
    </source>
</evidence>
<comment type="catalytic activity">
    <reaction evidence="1">
        <text>ATP + protein L-histidine = ADP + protein N-phospho-L-histidine.</text>
        <dbReference type="EC" id="2.7.13.3"/>
    </reaction>
</comment>
<dbReference type="SMART" id="SM00387">
    <property type="entry name" value="HATPase_c"/>
    <property type="match status" value="1"/>
</dbReference>
<evidence type="ECO:0000256" key="2">
    <source>
        <dbReference type="ARBA" id="ARBA00004429"/>
    </source>
</evidence>
<keyword evidence="12 16" id="KW-1133">Transmembrane helix</keyword>
<keyword evidence="7" id="KW-0808">Transferase</keyword>
<dbReference type="InterPro" id="IPR004358">
    <property type="entry name" value="Sig_transdc_His_kin-like_C"/>
</dbReference>
<evidence type="ECO:0000256" key="15">
    <source>
        <dbReference type="SAM" id="MobiDB-lite"/>
    </source>
</evidence>
<keyword evidence="14 16" id="KW-0472">Membrane</keyword>
<dbReference type="GO" id="GO:0000155">
    <property type="term" value="F:phosphorelay sensor kinase activity"/>
    <property type="evidence" value="ECO:0007669"/>
    <property type="project" value="InterPro"/>
</dbReference>
<evidence type="ECO:0000256" key="1">
    <source>
        <dbReference type="ARBA" id="ARBA00000085"/>
    </source>
</evidence>
<dbReference type="AlphaFoldDB" id="A0A2W5DML8"/>
<comment type="caution">
    <text evidence="19">The sequence shown here is derived from an EMBL/GenBank/DDBJ whole genome shotgun (WGS) entry which is preliminary data.</text>
</comment>
<keyword evidence="9" id="KW-0547">Nucleotide-binding</keyword>
<dbReference type="Gene3D" id="3.30.565.10">
    <property type="entry name" value="Histidine kinase-like ATPase, C-terminal domain"/>
    <property type="match status" value="1"/>
</dbReference>
<dbReference type="GO" id="GO:0005886">
    <property type="term" value="C:plasma membrane"/>
    <property type="evidence" value="ECO:0007669"/>
    <property type="project" value="UniProtKB-SubCell"/>
</dbReference>
<keyword evidence="13" id="KW-0902">Two-component regulatory system</keyword>
<dbReference type="InterPro" id="IPR050980">
    <property type="entry name" value="2C_sensor_his_kinase"/>
</dbReference>
<dbReference type="GO" id="GO:0005524">
    <property type="term" value="F:ATP binding"/>
    <property type="evidence" value="ECO:0007669"/>
    <property type="project" value="UniProtKB-KW"/>
</dbReference>
<dbReference type="InterPro" id="IPR003594">
    <property type="entry name" value="HATPase_dom"/>
</dbReference>
<organism evidence="19 20">
    <name type="scientific">Roseateles depolymerans</name>
    <dbReference type="NCBI Taxonomy" id="76731"/>
    <lineage>
        <taxon>Bacteria</taxon>
        <taxon>Pseudomonadati</taxon>
        <taxon>Pseudomonadota</taxon>
        <taxon>Betaproteobacteria</taxon>
        <taxon>Burkholderiales</taxon>
        <taxon>Sphaerotilaceae</taxon>
        <taxon>Roseateles</taxon>
    </lineage>
</organism>
<evidence type="ECO:0000256" key="14">
    <source>
        <dbReference type="ARBA" id="ARBA00023136"/>
    </source>
</evidence>
<evidence type="ECO:0000256" key="11">
    <source>
        <dbReference type="ARBA" id="ARBA00022840"/>
    </source>
</evidence>
<evidence type="ECO:0000313" key="20">
    <source>
        <dbReference type="Proteomes" id="UP000249633"/>
    </source>
</evidence>
<feature type="region of interest" description="Disordered" evidence="15">
    <location>
        <begin position="46"/>
        <end position="163"/>
    </location>
</feature>
<dbReference type="CDD" id="cd06225">
    <property type="entry name" value="HAMP"/>
    <property type="match status" value="1"/>
</dbReference>
<evidence type="ECO:0000256" key="10">
    <source>
        <dbReference type="ARBA" id="ARBA00022777"/>
    </source>
</evidence>